<dbReference type="AlphaFoldDB" id="A0A369T4Q2"/>
<gene>
    <name evidence="2" type="ORF">DRB17_19255</name>
</gene>
<feature type="region of interest" description="Disordered" evidence="1">
    <location>
        <begin position="1"/>
        <end position="31"/>
    </location>
</feature>
<evidence type="ECO:0000313" key="2">
    <source>
        <dbReference type="EMBL" id="RDD60218.1"/>
    </source>
</evidence>
<dbReference type="EMBL" id="QPMH01000035">
    <property type="protein sequence ID" value="RDD60218.1"/>
    <property type="molecule type" value="Genomic_DNA"/>
</dbReference>
<name>A0A369T4Q2_9PROT</name>
<protein>
    <recommendedName>
        <fullName evidence="4">Tip attachment protein J domain-containing protein</fullName>
    </recommendedName>
</protein>
<sequence>MTGLRVRGSGPHGAARPVLPDPPTGEPSFLTDGGGNLVWLAEIEGYREGAVELTFDHGHGARPRGALSREFEPQESTRTFRVSNKGYGAAAGSPVGEAFYAPLIATAPTVERRAALDPLRTSVGAAWGEMVLANPVDGQAGIWDATVREYAVDGYPLRVLLGAKRYDRQRGLWCDELYETFRTVFEGVAADWWIAEDGVHVGLRDRSHLLERPVQDRLYAGTGGLEGTPDMAGLPVPKLRGSALNVTPVLVDPVARIYQYTDGPGEVLNLYERGIDASQGGIVRQGDTDDLYSGSTDAGKFRTDNSRGLLQLGSPPTGAITIDCKGSFPKAGYQDTPASIARFLLSEDLGLGDGALDVSSFLAIDAVAPFEAGLHVPAEPMDAVEALSRVLRSVAATLFIGRSGRLRAARIAPPFRVPEATYTEAQIVSARPLRRPEPLDPVVGRWAVGYARNHTVQASGLSAAVDSDRRAFLAKAYREVPWVSAEVLNKHRRPATPPRLDTILLNRSDAAAVGEQLGALWGADVRPWELEMAVQPLRHDLGAAIALDFPLGGLRGGRRAVVVGERIRPADGNKVTLQVLA</sequence>
<proteinExistence type="predicted"/>
<dbReference type="Proteomes" id="UP000253941">
    <property type="component" value="Unassembled WGS sequence"/>
</dbReference>
<keyword evidence="3" id="KW-1185">Reference proteome</keyword>
<comment type="caution">
    <text evidence="2">The sequence shown here is derived from an EMBL/GenBank/DDBJ whole genome shotgun (WGS) entry which is preliminary data.</text>
</comment>
<organism evidence="2 3">
    <name type="scientific">Ferruginivarius sediminum</name>
    <dbReference type="NCBI Taxonomy" id="2661937"/>
    <lineage>
        <taxon>Bacteria</taxon>
        <taxon>Pseudomonadati</taxon>
        <taxon>Pseudomonadota</taxon>
        <taxon>Alphaproteobacteria</taxon>
        <taxon>Rhodospirillales</taxon>
        <taxon>Rhodospirillaceae</taxon>
        <taxon>Ferruginivarius</taxon>
    </lineage>
</organism>
<evidence type="ECO:0000313" key="3">
    <source>
        <dbReference type="Proteomes" id="UP000253941"/>
    </source>
</evidence>
<evidence type="ECO:0000256" key="1">
    <source>
        <dbReference type="SAM" id="MobiDB-lite"/>
    </source>
</evidence>
<evidence type="ECO:0008006" key="4">
    <source>
        <dbReference type="Google" id="ProtNLM"/>
    </source>
</evidence>
<accession>A0A369T4Q2</accession>
<dbReference type="RefSeq" id="WP_114583858.1">
    <property type="nucleotide sequence ID" value="NZ_QPMH01000035.1"/>
</dbReference>
<reference evidence="2 3" key="1">
    <citation type="submission" date="2018-07" db="EMBL/GenBank/DDBJ databases">
        <title>Venubactetium sediminum gen. nov., sp. nov., isolated from a marine solar saltern.</title>
        <authorList>
            <person name="Wang S."/>
        </authorList>
    </citation>
    <scope>NUCLEOTIDE SEQUENCE [LARGE SCALE GENOMIC DNA]</scope>
    <source>
        <strain evidence="2 3">WD2A32</strain>
    </source>
</reference>